<dbReference type="RefSeq" id="XP_024863516.1">
    <property type="nucleotide sequence ID" value="XM_025007748.2"/>
</dbReference>
<dbReference type="RefSeq" id="XP_037837299.1">
    <property type="nucleotide sequence ID" value="XM_037981371.1"/>
</dbReference>
<dbReference type="GO" id="GO:0030368">
    <property type="term" value="F:interleukin-17 receptor activity"/>
    <property type="evidence" value="ECO:0007669"/>
    <property type="project" value="InterPro"/>
</dbReference>
<dbReference type="STRING" id="37003.ENSKMAP00000001204"/>
<reference evidence="5" key="2">
    <citation type="submission" date="2025-09" db="UniProtKB">
        <authorList>
            <consortium name="Ensembl"/>
        </authorList>
    </citation>
    <scope>IDENTIFICATION</scope>
</reference>
<dbReference type="RefSeq" id="XP_024863517.1">
    <property type="nucleotide sequence ID" value="XM_025007749.2"/>
</dbReference>
<dbReference type="RefSeq" id="XP_037837298.1">
    <property type="nucleotide sequence ID" value="XM_037981370.1"/>
</dbReference>
<keyword evidence="2" id="KW-1133">Transmembrane helix</keyword>
<dbReference type="OrthoDB" id="9877324at2759"/>
<feature type="chain" id="PRO_5018630539" evidence="3">
    <location>
        <begin position="20"/>
        <end position="541"/>
    </location>
</feature>
<evidence type="ECO:0000313" key="5">
    <source>
        <dbReference type="Ensembl" id="ENSKMAP00000001204.1"/>
    </source>
</evidence>
<evidence type="ECO:0000256" key="2">
    <source>
        <dbReference type="SAM" id="Phobius"/>
    </source>
</evidence>
<dbReference type="CTD" id="400935"/>
<feature type="domain" description="Interleukin-17 receptor C/E N-terminal" evidence="4">
    <location>
        <begin position="124"/>
        <end position="437"/>
    </location>
</feature>
<keyword evidence="2" id="KW-0472">Membrane</keyword>
<evidence type="ECO:0000256" key="1">
    <source>
        <dbReference type="ARBA" id="ARBA00022729"/>
    </source>
</evidence>
<dbReference type="PANTHER" id="PTHR15583:SF10">
    <property type="entry name" value="INTERLEUKIN-17 RECEPTOR E-LIKE-RELATED"/>
    <property type="match status" value="1"/>
</dbReference>
<dbReference type="AlphaFoldDB" id="A0A3Q2ZSL3"/>
<organism evidence="5 6">
    <name type="scientific">Kryptolebias marmoratus</name>
    <name type="common">Mangrove killifish</name>
    <name type="synonym">Rivulus marmoratus</name>
    <dbReference type="NCBI Taxonomy" id="37003"/>
    <lineage>
        <taxon>Eukaryota</taxon>
        <taxon>Metazoa</taxon>
        <taxon>Chordata</taxon>
        <taxon>Craniata</taxon>
        <taxon>Vertebrata</taxon>
        <taxon>Euteleostomi</taxon>
        <taxon>Actinopterygii</taxon>
        <taxon>Neopterygii</taxon>
        <taxon>Teleostei</taxon>
        <taxon>Neoteleostei</taxon>
        <taxon>Acanthomorphata</taxon>
        <taxon>Ovalentaria</taxon>
        <taxon>Atherinomorphae</taxon>
        <taxon>Cyprinodontiformes</taxon>
        <taxon>Rivulidae</taxon>
        <taxon>Kryptolebias</taxon>
    </lineage>
</organism>
<evidence type="ECO:0000259" key="4">
    <source>
        <dbReference type="Pfam" id="PF15037"/>
    </source>
</evidence>
<evidence type="ECO:0000313" key="6">
    <source>
        <dbReference type="Proteomes" id="UP000264800"/>
    </source>
</evidence>
<keyword evidence="6" id="KW-1185">Reference proteome</keyword>
<dbReference type="OMA" id="CSQGLQC"/>
<dbReference type="GeneTree" id="ENSGT00940000162605"/>
<name>A0A3Q2ZSL3_KRYMA</name>
<proteinExistence type="predicted"/>
<dbReference type="Proteomes" id="UP000264800">
    <property type="component" value="Unplaced"/>
</dbReference>
<dbReference type="Ensembl" id="ENSKMAT00000001242.1">
    <property type="protein sequence ID" value="ENSKMAP00000001204.1"/>
    <property type="gene ID" value="ENSKMAG00000000968.1"/>
</dbReference>
<dbReference type="InterPro" id="IPR027841">
    <property type="entry name" value="IL-17_rcpt_C/E_N"/>
</dbReference>
<keyword evidence="1 3" id="KW-0732">Signal</keyword>
<dbReference type="Pfam" id="PF15037">
    <property type="entry name" value="IL17_R_N"/>
    <property type="match status" value="1"/>
</dbReference>
<dbReference type="GeneID" id="108240969"/>
<feature type="signal peptide" evidence="3">
    <location>
        <begin position="1"/>
        <end position="19"/>
    </location>
</feature>
<protein>
    <submittedName>
        <fullName evidence="5">Interleukin 17 receptor E like</fullName>
    </submittedName>
</protein>
<evidence type="ECO:0000256" key="3">
    <source>
        <dbReference type="SAM" id="SignalP"/>
    </source>
</evidence>
<reference evidence="5" key="1">
    <citation type="submission" date="2025-08" db="UniProtKB">
        <authorList>
            <consortium name="Ensembl"/>
        </authorList>
    </citation>
    <scope>IDENTIFICATION</scope>
</reference>
<dbReference type="PANTHER" id="PTHR15583">
    <property type="entry name" value="INTERLEUKIN-17 RECEPTOR"/>
    <property type="match status" value="1"/>
</dbReference>
<feature type="transmembrane region" description="Helical" evidence="2">
    <location>
        <begin position="463"/>
        <end position="491"/>
    </location>
</feature>
<accession>A0A3Q2ZSL3</accession>
<keyword evidence="2" id="KW-0812">Transmembrane</keyword>
<sequence>MIIWLTLLVSYSSWNGAAAESTALERIENCHSRCSQGLHCKTKPDYWFPAACKNFPEDLNVPSVFHDIGVSTVMKCEKKQKCSLQLRVKTALQLSELIHGVSICIGSVGMMTNCQNLMFTKTSRKKLSGRSVTVENGCTEVSPNQQVEVTVKTVPSYCGLSWTSSYSTPECTNEDLRKNLPECITGRLAYGVDAKRKELKVDVSDMLEDQDYHLRLCLKDFICTGTGVHTVIKKEQAVKSAVLPYSRLLPCLCIEGWSAVTDAPRVQFCPFKDRQEELWSGIAFDPLEETLIWEPECPITAAVGLCEKREDGSCLDLPHSSQNVSRGKVIFAAVDPHPQLCMKFSVESQSWIRCPFADRLKVWNVVLTRQQGHDELQLLSQTKATFSLGLCVKSAGSSECRTTKTHMVHAEKQKAVDLKVTGLQCGSCLQVKRLDVTYAPTVLHCFNPCFSRSSAAAAPTRDLTWVILTTAVCLSSIIIVTLVLHILLTVYLRRKQKRRGVCVSGKQTVVSTLQTQATLAGRVLVPDSPQFGNNEKANLIS</sequence>
<dbReference type="InterPro" id="IPR039465">
    <property type="entry name" value="IL-17_rcpt-like"/>
</dbReference>